<organism evidence="1 2">
    <name type="scientific">Pistacia integerrima</name>
    <dbReference type="NCBI Taxonomy" id="434235"/>
    <lineage>
        <taxon>Eukaryota</taxon>
        <taxon>Viridiplantae</taxon>
        <taxon>Streptophyta</taxon>
        <taxon>Embryophyta</taxon>
        <taxon>Tracheophyta</taxon>
        <taxon>Spermatophyta</taxon>
        <taxon>Magnoliopsida</taxon>
        <taxon>eudicotyledons</taxon>
        <taxon>Gunneridae</taxon>
        <taxon>Pentapetalae</taxon>
        <taxon>rosids</taxon>
        <taxon>malvids</taxon>
        <taxon>Sapindales</taxon>
        <taxon>Anacardiaceae</taxon>
        <taxon>Pistacia</taxon>
    </lineage>
</organism>
<protein>
    <submittedName>
        <fullName evidence="1">Uncharacterized protein</fullName>
    </submittedName>
</protein>
<sequence>MEEKSSKLYENEGDPKFSDISLRLLDLSDIDDFMVWASDGKVARFCRWEPYTSKAEGMSFIKDKVATHPWFRAICINNRPIGAITVTPKSGHDKCRGELGYVLASNYWGKGIATQSVKMVAKTIFDEWPHLERLEALVDVENVGSQRVLEKAGFKKEGVLRNHTFRESRVDMEEQSLESEVKEGQSEFSEISLRPLELSDIDDFMVWASDDKVTSFTSYGPFSHKEEGIEYINHVVIPHKWFKAICLNNRAIGAISVTPFSGNDKCRGEIGYVLGSKYWGKGIATRAVKMVVDIIFDEWPHLERLEALVDVENVGSQKVLQKAGFMREGVLRKYVLLKGKTRDMVMFSLLSTDPRI</sequence>
<dbReference type="EMBL" id="CM047742">
    <property type="protein sequence ID" value="KAJ0034955.1"/>
    <property type="molecule type" value="Genomic_DNA"/>
</dbReference>
<gene>
    <name evidence="1" type="ORF">Pint_24790</name>
</gene>
<reference evidence="2" key="1">
    <citation type="journal article" date="2023" name="G3 (Bethesda)">
        <title>Genome assembly and association tests identify interacting loci associated with vigor, precocity, and sex in interspecific pistachio rootstocks.</title>
        <authorList>
            <person name="Palmer W."/>
            <person name="Jacygrad E."/>
            <person name="Sagayaradj S."/>
            <person name="Cavanaugh K."/>
            <person name="Han R."/>
            <person name="Bertier L."/>
            <person name="Beede B."/>
            <person name="Kafkas S."/>
            <person name="Golino D."/>
            <person name="Preece J."/>
            <person name="Michelmore R."/>
        </authorList>
    </citation>
    <scope>NUCLEOTIDE SEQUENCE [LARGE SCALE GENOMIC DNA]</scope>
</reference>
<name>A0ACC0YCX6_9ROSI</name>
<keyword evidence="2" id="KW-1185">Reference proteome</keyword>
<evidence type="ECO:0000313" key="1">
    <source>
        <dbReference type="EMBL" id="KAJ0034955.1"/>
    </source>
</evidence>
<accession>A0ACC0YCX6</accession>
<evidence type="ECO:0000313" key="2">
    <source>
        <dbReference type="Proteomes" id="UP001163603"/>
    </source>
</evidence>
<dbReference type="Proteomes" id="UP001163603">
    <property type="component" value="Chromosome 7"/>
</dbReference>
<proteinExistence type="predicted"/>
<comment type="caution">
    <text evidence="1">The sequence shown here is derived from an EMBL/GenBank/DDBJ whole genome shotgun (WGS) entry which is preliminary data.</text>
</comment>